<feature type="transmembrane region" description="Helical" evidence="12">
    <location>
        <begin position="41"/>
        <end position="59"/>
    </location>
</feature>
<dbReference type="PIRSF" id="PIRSF006247">
    <property type="entry name" value="TrkH"/>
    <property type="match status" value="1"/>
</dbReference>
<feature type="transmembrane region" description="Helical" evidence="12">
    <location>
        <begin position="456"/>
        <end position="482"/>
    </location>
</feature>
<keyword evidence="3 10" id="KW-1003">Cell membrane</keyword>
<evidence type="ECO:0000256" key="4">
    <source>
        <dbReference type="ARBA" id="ARBA00022538"/>
    </source>
</evidence>
<evidence type="ECO:0000256" key="8">
    <source>
        <dbReference type="ARBA" id="ARBA00023065"/>
    </source>
</evidence>
<dbReference type="InterPro" id="IPR003445">
    <property type="entry name" value="Cat_transpt"/>
</dbReference>
<name>A0A0D5LRR5_MAREN</name>
<evidence type="ECO:0000256" key="6">
    <source>
        <dbReference type="ARBA" id="ARBA00022958"/>
    </source>
</evidence>
<feature type="binding site" evidence="11">
    <location>
        <position position="113"/>
    </location>
    <ligand>
        <name>K(+)</name>
        <dbReference type="ChEBI" id="CHEBI:29103"/>
    </ligand>
</feature>
<feature type="transmembrane region" description="Helical" evidence="12">
    <location>
        <begin position="9"/>
        <end position="29"/>
    </location>
</feature>
<evidence type="ECO:0000256" key="12">
    <source>
        <dbReference type="SAM" id="Phobius"/>
    </source>
</evidence>
<evidence type="ECO:0000256" key="2">
    <source>
        <dbReference type="ARBA" id="ARBA00022448"/>
    </source>
</evidence>
<keyword evidence="10" id="KW-0997">Cell inner membrane</keyword>
<dbReference type="InterPro" id="IPR004772">
    <property type="entry name" value="TrkH"/>
</dbReference>
<sequence length="484" mass="52294">MNATLLRSAFYIAAICGLYLAAAMFVPAMADLYYNNKDWEVFAVCGIMVGGISGVTAVAMRGNPPPFSRRLGFFLVNLLWVTFAVVGAVPIYLARADLSFAQALFESVSAITTTGSTVLTGLDHAAPGLLIWRSLLQWMGGIGIVALGLFILPFLRIGGMAFFKMESSDTGDKPFARMASFTRAFLAIYVGITVLCAIGYGTSGMSHFDAVNHALTTVATGGFSTHDASFGYFHDTRLLWIAGFFMTICSLPFSILILFIVRGRLDTLRDPQIMLFLGYLGIAVFALALYISLNGEMTFPMALSESFFNVSSILSTTGYASTDYTLWGSFAVVLVFFLTFMGGCSGSTAGGIKAYRFLILFNMLKTGMKKLIYPNAVYSIRYGQLTVDPETQRAVSMFFSAYILLWAVGSVALAALGYDIVTATTAVLTALSNVGPGLGDIIGPAGNFSSFADPELYLLSLMMLLGRLEILTIVVILMPMYWRG</sequence>
<evidence type="ECO:0000256" key="7">
    <source>
        <dbReference type="ARBA" id="ARBA00022989"/>
    </source>
</evidence>
<dbReference type="AlphaFoldDB" id="A0A0D5LRR5"/>
<feature type="transmembrane region" description="Helical" evidence="12">
    <location>
        <begin position="138"/>
        <end position="163"/>
    </location>
</feature>
<comment type="subcellular location">
    <subcellularLocation>
        <location evidence="10">Cell inner membrane</location>
        <topology evidence="10">Multi-pass membrane protein</topology>
    </subcellularLocation>
    <subcellularLocation>
        <location evidence="1">Cell membrane</location>
        <topology evidence="1">Multi-pass membrane protein</topology>
    </subcellularLocation>
</comment>
<feature type="binding site" evidence="11">
    <location>
        <position position="114"/>
    </location>
    <ligand>
        <name>K(+)</name>
        <dbReference type="ChEBI" id="CHEBI:29103"/>
    </ligand>
</feature>
<organism evidence="13 14">
    <name type="scientific">Martelella endophytica</name>
    <dbReference type="NCBI Taxonomy" id="1486262"/>
    <lineage>
        <taxon>Bacteria</taxon>
        <taxon>Pseudomonadati</taxon>
        <taxon>Pseudomonadota</taxon>
        <taxon>Alphaproteobacteria</taxon>
        <taxon>Hyphomicrobiales</taxon>
        <taxon>Aurantimonadaceae</taxon>
        <taxon>Martelella</taxon>
    </lineage>
</organism>
<dbReference type="GO" id="GO:0005886">
    <property type="term" value="C:plasma membrane"/>
    <property type="evidence" value="ECO:0007669"/>
    <property type="project" value="UniProtKB-SubCell"/>
</dbReference>
<dbReference type="PATRIC" id="fig|1486262.3.peg.2769"/>
<evidence type="ECO:0000256" key="5">
    <source>
        <dbReference type="ARBA" id="ARBA00022692"/>
    </source>
</evidence>
<feature type="binding site" evidence="11">
    <location>
        <position position="316"/>
    </location>
    <ligand>
        <name>K(+)</name>
        <dbReference type="ChEBI" id="CHEBI:29103"/>
    </ligand>
</feature>
<feature type="binding site" evidence="11">
    <location>
        <position position="317"/>
    </location>
    <ligand>
        <name>K(+)</name>
        <dbReference type="ChEBI" id="CHEBI:29103"/>
    </ligand>
</feature>
<feature type="transmembrane region" description="Helical" evidence="12">
    <location>
        <begin position="184"/>
        <end position="202"/>
    </location>
</feature>
<dbReference type="GO" id="GO:0015379">
    <property type="term" value="F:potassium:chloride symporter activity"/>
    <property type="evidence" value="ECO:0007669"/>
    <property type="project" value="InterPro"/>
</dbReference>
<dbReference type="PANTHER" id="PTHR32024:SF3">
    <property type="entry name" value="TRK SYSTEM POTASSIUM UPTAKE PROTEIN"/>
    <property type="match status" value="1"/>
</dbReference>
<keyword evidence="9 10" id="KW-0472">Membrane</keyword>
<feature type="transmembrane region" description="Helical" evidence="12">
    <location>
        <begin position="71"/>
        <end position="93"/>
    </location>
</feature>
<keyword evidence="5 12" id="KW-0812">Transmembrane</keyword>
<feature type="binding site" evidence="11">
    <location>
        <position position="433"/>
    </location>
    <ligand>
        <name>K(+)</name>
        <dbReference type="ChEBI" id="CHEBI:29103"/>
    </ligand>
</feature>
<evidence type="ECO:0000256" key="3">
    <source>
        <dbReference type="ARBA" id="ARBA00022475"/>
    </source>
</evidence>
<dbReference type="Proteomes" id="UP000032611">
    <property type="component" value="Chromosome"/>
</dbReference>
<feature type="transmembrane region" description="Helical" evidence="12">
    <location>
        <begin position="273"/>
        <end position="293"/>
    </location>
</feature>
<dbReference type="PANTHER" id="PTHR32024">
    <property type="entry name" value="TRK SYSTEM POTASSIUM UPTAKE PROTEIN TRKG-RELATED"/>
    <property type="match status" value="1"/>
</dbReference>
<keyword evidence="4 10" id="KW-0633">Potassium transport</keyword>
<dbReference type="EMBL" id="CP010803">
    <property type="protein sequence ID" value="AJY46447.1"/>
    <property type="molecule type" value="Genomic_DNA"/>
</dbReference>
<proteinExistence type="inferred from homology"/>
<keyword evidence="7 12" id="KW-1133">Transmembrane helix</keyword>
<evidence type="ECO:0000313" key="13">
    <source>
        <dbReference type="EMBL" id="AJY46447.1"/>
    </source>
</evidence>
<comment type="function">
    <text evidence="10">Low-affinity potassium transport system. Interacts with Trk system potassium uptake protein TrkA.</text>
</comment>
<dbReference type="RefSeq" id="WP_045681947.1">
    <property type="nucleotide sequence ID" value="NZ_CP010803.1"/>
</dbReference>
<feature type="binding site" evidence="11">
    <location>
        <position position="221"/>
    </location>
    <ligand>
        <name>K(+)</name>
        <dbReference type="ChEBI" id="CHEBI:29103"/>
    </ligand>
</feature>
<feature type="binding site" evidence="11">
    <location>
        <position position="434"/>
    </location>
    <ligand>
        <name>K(+)</name>
        <dbReference type="ChEBI" id="CHEBI:29103"/>
    </ligand>
</feature>
<dbReference type="Pfam" id="PF02386">
    <property type="entry name" value="TrkH"/>
    <property type="match status" value="1"/>
</dbReference>
<evidence type="ECO:0000256" key="10">
    <source>
        <dbReference type="PIRNR" id="PIRNR006247"/>
    </source>
</evidence>
<feature type="transmembrane region" description="Helical" evidence="12">
    <location>
        <begin position="238"/>
        <end position="261"/>
    </location>
</feature>
<dbReference type="STRING" id="1486262.TM49_13400"/>
<evidence type="ECO:0000313" key="14">
    <source>
        <dbReference type="Proteomes" id="UP000032611"/>
    </source>
</evidence>
<dbReference type="KEGG" id="mey:TM49_13400"/>
<evidence type="ECO:0000256" key="1">
    <source>
        <dbReference type="ARBA" id="ARBA00004651"/>
    </source>
</evidence>
<accession>A0A0D5LRR5</accession>
<protein>
    <recommendedName>
        <fullName evidence="10">Trk system potassium uptake protein</fullName>
    </recommendedName>
</protein>
<dbReference type="GO" id="GO:0046872">
    <property type="term" value="F:metal ion binding"/>
    <property type="evidence" value="ECO:0007669"/>
    <property type="project" value="UniProtKB-KW"/>
</dbReference>
<evidence type="ECO:0000256" key="11">
    <source>
        <dbReference type="PIRSR" id="PIRSR006247-1"/>
    </source>
</evidence>
<keyword evidence="14" id="KW-1185">Reference proteome</keyword>
<keyword evidence="6 10" id="KW-0630">Potassium</keyword>
<reference evidence="13 14" key="1">
    <citation type="journal article" date="2015" name="Genome Announc.">
        <title>Complete genome sequence of Martelella endophytica YC6887, which has antifungal activity associated with a halophyte.</title>
        <authorList>
            <person name="Khan A."/>
            <person name="Khan H."/>
            <person name="Chung E.J."/>
            <person name="Hossain M.T."/>
            <person name="Chung Y.R."/>
        </authorList>
    </citation>
    <scope>NUCLEOTIDE SEQUENCE [LARGE SCALE GENOMIC DNA]</scope>
    <source>
        <strain evidence="13">YC6887</strain>
    </source>
</reference>
<keyword evidence="8 10" id="KW-0406">Ion transport</keyword>
<comment type="similarity">
    <text evidence="10">Belongs to the TrkH potassium transport family.</text>
</comment>
<feature type="transmembrane region" description="Helical" evidence="12">
    <location>
        <begin position="324"/>
        <end position="344"/>
    </location>
</feature>
<feature type="transmembrane region" description="Helical" evidence="12">
    <location>
        <begin position="399"/>
        <end position="418"/>
    </location>
</feature>
<keyword evidence="11" id="KW-0479">Metal-binding</keyword>
<keyword evidence="2 10" id="KW-0813">Transport</keyword>
<gene>
    <name evidence="13" type="ORF">TM49_13400</name>
</gene>
<dbReference type="HOGENOM" id="CLU_030708_0_1_5"/>
<evidence type="ECO:0000256" key="9">
    <source>
        <dbReference type="ARBA" id="ARBA00023136"/>
    </source>
</evidence>
<dbReference type="OrthoDB" id="9810952at2"/>